<evidence type="ECO:0000313" key="5">
    <source>
        <dbReference type="EMBL" id="NWB95724.1"/>
    </source>
</evidence>
<gene>
    <name evidence="5" type="ORF">HX882_07465</name>
</gene>
<keyword evidence="3" id="KW-0560">Oxidoreductase</keyword>
<accession>A0A7Y7X9I4</accession>
<dbReference type="Gene3D" id="3.20.20.70">
    <property type="entry name" value="Aldolase class I"/>
    <property type="match status" value="1"/>
</dbReference>
<dbReference type="InterPro" id="IPR013785">
    <property type="entry name" value="Aldolase_TIM"/>
</dbReference>
<comment type="cofactor">
    <cofactor evidence="1">
        <name>FMN</name>
        <dbReference type="ChEBI" id="CHEBI:58210"/>
    </cofactor>
</comment>
<proteinExistence type="inferred from homology"/>
<dbReference type="AlphaFoldDB" id="A0A7Y7X9I4"/>
<dbReference type="CDD" id="cd02933">
    <property type="entry name" value="OYE_like_FMN"/>
    <property type="match status" value="1"/>
</dbReference>
<evidence type="ECO:0000259" key="4">
    <source>
        <dbReference type="Pfam" id="PF00724"/>
    </source>
</evidence>
<comment type="caution">
    <text evidence="5">The sequence shown here is derived from an EMBL/GenBank/DDBJ whole genome shotgun (WGS) entry which is preliminary data.</text>
</comment>
<comment type="similarity">
    <text evidence="2">Belongs to the NADH:flavin oxidoreductase/NADH oxidase family.</text>
</comment>
<evidence type="ECO:0000256" key="3">
    <source>
        <dbReference type="ARBA" id="ARBA00023002"/>
    </source>
</evidence>
<evidence type="ECO:0000256" key="1">
    <source>
        <dbReference type="ARBA" id="ARBA00001917"/>
    </source>
</evidence>
<name>A0A7Y7X9I4_9PSED</name>
<dbReference type="RefSeq" id="WP_177100965.1">
    <property type="nucleotide sequence ID" value="NZ_JACAOS010000021.1"/>
</dbReference>
<dbReference type="Pfam" id="PF00724">
    <property type="entry name" value="Oxidored_FMN"/>
    <property type="match status" value="1"/>
</dbReference>
<dbReference type="GO" id="GO:0005829">
    <property type="term" value="C:cytosol"/>
    <property type="evidence" value="ECO:0007669"/>
    <property type="project" value="UniProtKB-ARBA"/>
</dbReference>
<dbReference type="InterPro" id="IPR045247">
    <property type="entry name" value="Oye-like"/>
</dbReference>
<dbReference type="GO" id="GO:0010181">
    <property type="term" value="F:FMN binding"/>
    <property type="evidence" value="ECO:0007669"/>
    <property type="project" value="InterPro"/>
</dbReference>
<dbReference type="PANTHER" id="PTHR22893">
    <property type="entry name" value="NADH OXIDOREDUCTASE-RELATED"/>
    <property type="match status" value="1"/>
</dbReference>
<dbReference type="FunFam" id="3.20.20.70:FF:000059">
    <property type="entry name" value="N-ethylmaleimide reductase, FMN-linked"/>
    <property type="match status" value="1"/>
</dbReference>
<evidence type="ECO:0000313" key="6">
    <source>
        <dbReference type="Proteomes" id="UP000539985"/>
    </source>
</evidence>
<dbReference type="EMBL" id="JACAQB010000004">
    <property type="protein sequence ID" value="NWB95724.1"/>
    <property type="molecule type" value="Genomic_DNA"/>
</dbReference>
<organism evidence="5 6">
    <name type="scientific">Pseudomonas gingeri</name>
    <dbReference type="NCBI Taxonomy" id="117681"/>
    <lineage>
        <taxon>Bacteria</taxon>
        <taxon>Pseudomonadati</taxon>
        <taxon>Pseudomonadota</taxon>
        <taxon>Gammaproteobacteria</taxon>
        <taxon>Pseudomonadales</taxon>
        <taxon>Pseudomonadaceae</taxon>
        <taxon>Pseudomonas</taxon>
    </lineage>
</organism>
<dbReference type="Proteomes" id="UP000539985">
    <property type="component" value="Unassembled WGS sequence"/>
</dbReference>
<dbReference type="GO" id="GO:0016628">
    <property type="term" value="F:oxidoreductase activity, acting on the CH-CH group of donors, NAD or NADP as acceptor"/>
    <property type="evidence" value="ECO:0007669"/>
    <property type="project" value="UniProtKB-ARBA"/>
</dbReference>
<dbReference type="InterPro" id="IPR001155">
    <property type="entry name" value="OxRdtase_FMN_N"/>
</dbReference>
<evidence type="ECO:0000256" key="2">
    <source>
        <dbReference type="ARBA" id="ARBA00005979"/>
    </source>
</evidence>
<protein>
    <submittedName>
        <fullName evidence="5">Alkene reductase</fullName>
    </submittedName>
</protein>
<feature type="domain" description="NADH:flavin oxidoreductase/NADH oxidase N-terminal" evidence="4">
    <location>
        <begin position="8"/>
        <end position="342"/>
    </location>
</feature>
<dbReference type="PANTHER" id="PTHR22893:SF91">
    <property type="entry name" value="NADPH DEHYDROGENASE 2-RELATED"/>
    <property type="match status" value="1"/>
</dbReference>
<dbReference type="SUPFAM" id="SSF51395">
    <property type="entry name" value="FMN-linked oxidoreductases"/>
    <property type="match status" value="1"/>
</dbReference>
<sequence length="364" mass="39605">MTTLLDSFRLGDLELPNRLVMAPLTRARATADGVPTPMMAEYYAQRATAGLLISEATNVSPLSNPFERAPGLFTADQIEGWRPVTSAVHDAGGRIFAQLWHGGRAGAMGTLNWAAPLSPSGFNDDVDTVHVWALLQNDNYVRISATPSRAMTLDEVRSTVAEYRTAAKNAIDAGFDGVEIHAANGYLPHQFLSAHVNRREDEYGGSIENRARFLQDIVDAVAEVVPVSRIGVRISPFTTYNSALDDFTADTYAYVGRMLQEKGVSYIHIADVNGWSGAPDLEKILAILSGNFDGPLIANGGLDVSQAAALVKSHKVPLIAFGRYFLANPDLVERIKNQTPLNELNNQRLYAGGEDGYTDYPRHS</sequence>
<reference evidence="5 6" key="1">
    <citation type="submission" date="2020-04" db="EMBL/GenBank/DDBJ databases">
        <title>Molecular characterization of pseudomonads from Agaricus bisporus reveal novel blotch 2 pathogens in Western Europe.</title>
        <authorList>
            <person name="Taparia T."/>
            <person name="Krijger M."/>
            <person name="Haynes E."/>
            <person name="Elpinstone J.G."/>
            <person name="Noble R."/>
            <person name="Van Der Wolf J."/>
        </authorList>
    </citation>
    <scope>NUCLEOTIDE SEQUENCE [LARGE SCALE GENOMIC DNA]</scope>
    <source>
        <strain evidence="5 6">H7001</strain>
    </source>
</reference>